<dbReference type="Gene3D" id="1.20.120.450">
    <property type="entry name" value="dinb family like domain"/>
    <property type="match status" value="1"/>
</dbReference>
<protein>
    <submittedName>
        <fullName evidence="2">DinB family protein</fullName>
    </submittedName>
</protein>
<keyword evidence="3" id="KW-1185">Reference proteome</keyword>
<accession>A0ABW0LX18</accession>
<comment type="caution">
    <text evidence="2">The sequence shown here is derived from an EMBL/GenBank/DDBJ whole genome shotgun (WGS) entry which is preliminary data.</text>
</comment>
<evidence type="ECO:0000313" key="2">
    <source>
        <dbReference type="EMBL" id="MFC5469148.1"/>
    </source>
</evidence>
<dbReference type="RefSeq" id="WP_209748847.1">
    <property type="nucleotide sequence ID" value="NZ_JBHSMH010000025.1"/>
</dbReference>
<proteinExistence type="predicted"/>
<organism evidence="2 3">
    <name type="scientific">Cohnella suwonensis</name>
    <dbReference type="NCBI Taxonomy" id="696072"/>
    <lineage>
        <taxon>Bacteria</taxon>
        <taxon>Bacillati</taxon>
        <taxon>Bacillota</taxon>
        <taxon>Bacilli</taxon>
        <taxon>Bacillales</taxon>
        <taxon>Paenibacillaceae</taxon>
        <taxon>Cohnella</taxon>
    </lineage>
</organism>
<feature type="domain" description="DinB-like" evidence="1">
    <location>
        <begin position="7"/>
        <end position="144"/>
    </location>
</feature>
<reference evidence="3" key="1">
    <citation type="journal article" date="2019" name="Int. J. Syst. Evol. Microbiol.">
        <title>The Global Catalogue of Microorganisms (GCM) 10K type strain sequencing project: providing services to taxonomists for standard genome sequencing and annotation.</title>
        <authorList>
            <consortium name="The Broad Institute Genomics Platform"/>
            <consortium name="The Broad Institute Genome Sequencing Center for Infectious Disease"/>
            <person name="Wu L."/>
            <person name="Ma J."/>
        </authorList>
    </citation>
    <scope>NUCLEOTIDE SEQUENCE [LARGE SCALE GENOMIC DNA]</scope>
    <source>
        <strain evidence="3">CCUG 57113</strain>
    </source>
</reference>
<dbReference type="Proteomes" id="UP001596105">
    <property type="component" value="Unassembled WGS sequence"/>
</dbReference>
<evidence type="ECO:0000313" key="3">
    <source>
        <dbReference type="Proteomes" id="UP001596105"/>
    </source>
</evidence>
<gene>
    <name evidence="2" type="ORF">ACFPPD_10490</name>
</gene>
<sequence length="152" mass="17427">MEYLFKQLRFVRNNTIKQVSGLNEEQVHRVPPGFNNNVLWNVGHIILVHEKFAFGLIHEETNIPAYFGELFGSGTKPANWEQPVPGLDELTGLLHTQIDRIEQKIESRLNDRLEKPFLTSAGLELSTVKECLSFLLYHEGMHFASINAIKQQ</sequence>
<evidence type="ECO:0000259" key="1">
    <source>
        <dbReference type="Pfam" id="PF12867"/>
    </source>
</evidence>
<dbReference type="Pfam" id="PF12867">
    <property type="entry name" value="DinB_2"/>
    <property type="match status" value="1"/>
</dbReference>
<dbReference type="EMBL" id="JBHSMH010000025">
    <property type="protein sequence ID" value="MFC5469148.1"/>
    <property type="molecule type" value="Genomic_DNA"/>
</dbReference>
<name>A0ABW0LX18_9BACL</name>
<dbReference type="InterPro" id="IPR034660">
    <property type="entry name" value="DinB/YfiT-like"/>
</dbReference>
<dbReference type="SUPFAM" id="SSF109854">
    <property type="entry name" value="DinB/YfiT-like putative metalloenzymes"/>
    <property type="match status" value="1"/>
</dbReference>
<dbReference type="InterPro" id="IPR024775">
    <property type="entry name" value="DinB-like"/>
</dbReference>